<evidence type="ECO:0000313" key="15">
    <source>
        <dbReference type="EMBL" id="KTD52432.1"/>
    </source>
</evidence>
<protein>
    <recommendedName>
        <fullName evidence="7 12">Phosphate acetyltransferase</fullName>
        <ecNumber evidence="6 12">2.3.1.8</ecNumber>
    </recommendedName>
    <alternativeName>
        <fullName evidence="11 12">Phosphotransacetylase</fullName>
    </alternativeName>
</protein>
<dbReference type="GO" id="GO:0005737">
    <property type="term" value="C:cytoplasm"/>
    <property type="evidence" value="ECO:0007669"/>
    <property type="project" value="UniProtKB-SubCell"/>
</dbReference>
<evidence type="ECO:0000256" key="8">
    <source>
        <dbReference type="ARBA" id="ARBA00022490"/>
    </source>
</evidence>
<dbReference type="PANTHER" id="PTHR43356:SF3">
    <property type="entry name" value="PHOSPHATE ACETYLTRANSFERASE"/>
    <property type="match status" value="1"/>
</dbReference>
<keyword evidence="16" id="KW-1185">Reference proteome</keyword>
<evidence type="ECO:0000259" key="14">
    <source>
        <dbReference type="Pfam" id="PF07085"/>
    </source>
</evidence>
<dbReference type="PIRSF" id="PIRSF006107">
    <property type="entry name" value="PhpActrans_proteobac"/>
    <property type="match status" value="1"/>
</dbReference>
<evidence type="ECO:0000313" key="16">
    <source>
        <dbReference type="Proteomes" id="UP000054608"/>
    </source>
</evidence>
<dbReference type="InterPro" id="IPR010766">
    <property type="entry name" value="DRTGG"/>
</dbReference>
<comment type="catalytic activity">
    <reaction evidence="12">
        <text>acetyl-CoA + phosphate = acetyl phosphate + CoA</text>
        <dbReference type="Rhea" id="RHEA:19521"/>
        <dbReference type="ChEBI" id="CHEBI:22191"/>
        <dbReference type="ChEBI" id="CHEBI:43474"/>
        <dbReference type="ChEBI" id="CHEBI:57287"/>
        <dbReference type="ChEBI" id="CHEBI:57288"/>
        <dbReference type="EC" id="2.3.1.8"/>
    </reaction>
</comment>
<dbReference type="Pfam" id="PF07085">
    <property type="entry name" value="DRTGG"/>
    <property type="match status" value="1"/>
</dbReference>
<comment type="subcellular location">
    <subcellularLocation>
        <location evidence="1 12">Cytoplasm</location>
    </subcellularLocation>
</comment>
<organism evidence="15 16">
    <name type="scientific">Legionella rubrilucens</name>
    <dbReference type="NCBI Taxonomy" id="458"/>
    <lineage>
        <taxon>Bacteria</taxon>
        <taxon>Pseudomonadati</taxon>
        <taxon>Pseudomonadota</taxon>
        <taxon>Gammaproteobacteria</taxon>
        <taxon>Legionellales</taxon>
        <taxon>Legionellaceae</taxon>
        <taxon>Legionella</taxon>
    </lineage>
</organism>
<keyword evidence="10 12" id="KW-0012">Acyltransferase</keyword>
<dbReference type="UniPathway" id="UPA00340">
    <property type="reaction ID" value="UER00459"/>
</dbReference>
<dbReference type="SUPFAM" id="SSF52540">
    <property type="entry name" value="P-loop containing nucleoside triphosphate hydrolases"/>
    <property type="match status" value="1"/>
</dbReference>
<dbReference type="GO" id="GO:0006085">
    <property type="term" value="P:acetyl-CoA biosynthetic process"/>
    <property type="evidence" value="ECO:0007669"/>
    <property type="project" value="UniProtKB-UniPathway"/>
</dbReference>
<dbReference type="SUPFAM" id="SSF53659">
    <property type="entry name" value="Isocitrate/Isopropylmalate dehydrogenase-like"/>
    <property type="match status" value="1"/>
</dbReference>
<evidence type="ECO:0000256" key="6">
    <source>
        <dbReference type="ARBA" id="ARBA00012707"/>
    </source>
</evidence>
<evidence type="ECO:0000256" key="2">
    <source>
        <dbReference type="ARBA" id="ARBA00004989"/>
    </source>
</evidence>
<evidence type="ECO:0000256" key="3">
    <source>
        <dbReference type="ARBA" id="ARBA00008756"/>
    </source>
</evidence>
<keyword evidence="9 12" id="KW-0808">Transferase</keyword>
<evidence type="ECO:0000259" key="13">
    <source>
        <dbReference type="Pfam" id="PF01515"/>
    </source>
</evidence>
<accession>A0A0W0Y6P6</accession>
<dbReference type="GO" id="GO:0008959">
    <property type="term" value="F:phosphate acetyltransferase activity"/>
    <property type="evidence" value="ECO:0007669"/>
    <property type="project" value="UniProtKB-EC"/>
</dbReference>
<dbReference type="NCBIfam" id="NF004167">
    <property type="entry name" value="PRK05632.1"/>
    <property type="match status" value="1"/>
</dbReference>
<sequence length="697" mass="76825">MIEINPGLIMQRKIYFTGIEKRCGKSFVSLGLLASLKEQCPDLRCYKLFSEADNSQMPLLKDLSQSELYPLMDVNQGILMMRNQPEDLLSQVFEATQCTEKTKISYFEGTDFESDNDAFEFQFNLTLASQLNCDLIVVVSARERTPEHTFSLLNTTLEAARKQHANLVGIIINRVAHADESDYQERLLAEFSHLALTAVIPEFDALANPTVQDVAQKLKAEVICGKDELLRPVKQMTIAAKTVGNFLESRLDRNGMLIITPSDRVDILLGSLLADQSANYPKIAGIVLTGGEMPGSVLCEIIAGLERPFPVLLTQCKTYETATTLYSAKFSLNQDNPGKVADTITALKPFLYEPVINLLQHQSLPNRLSPAVFLYELIRRAKQAKRHIVLPEGDEPRILIAADHLLKRNVVKITLLGNPDKIHLLAKRMDLTLPNVQIIDVETSLKREQFAQAYYELRKHKNVNLPIALERMNDVNYFAAMMVYTNQADGMVSGAVHTTADTVRPALEIIKTKLGVTKVSSIFIMCMPSRVLIYGDCAINPEPDSITLAEITLQAVNIAKQLGIEPKVALLSYSSGSSGKGDSVEKVAKAMALVKQQQPELLAEGPIQYDAAVDPEVARKKLPDSRVAGNANVLIFPDLNTGNNTYKAVQRESGALAIGPVLLGLNKPVNDLSRGCTPQDIINTILVTAIQVEGESV</sequence>
<evidence type="ECO:0000256" key="1">
    <source>
        <dbReference type="ARBA" id="ARBA00004496"/>
    </source>
</evidence>
<evidence type="ECO:0000256" key="4">
    <source>
        <dbReference type="ARBA" id="ARBA00009786"/>
    </source>
</evidence>
<dbReference type="InterPro" id="IPR042113">
    <property type="entry name" value="P_AcTrfase_dom1"/>
</dbReference>
<feature type="domain" description="DRTGG" evidence="14">
    <location>
        <begin position="213"/>
        <end position="326"/>
    </location>
</feature>
<proteinExistence type="inferred from homology"/>
<dbReference type="Pfam" id="PF13500">
    <property type="entry name" value="AAA_26"/>
    <property type="match status" value="1"/>
</dbReference>
<dbReference type="PATRIC" id="fig|458.5.peg.65"/>
<dbReference type="STRING" id="458.Lrub_0064"/>
<evidence type="ECO:0000256" key="5">
    <source>
        <dbReference type="ARBA" id="ARBA00011643"/>
    </source>
</evidence>
<evidence type="ECO:0000256" key="7">
    <source>
        <dbReference type="ARBA" id="ARBA00021528"/>
    </source>
</evidence>
<dbReference type="InterPro" id="IPR002505">
    <property type="entry name" value="PTA_PTB"/>
</dbReference>
<dbReference type="Gene3D" id="3.40.1390.20">
    <property type="entry name" value="HprK N-terminal domain-like"/>
    <property type="match status" value="1"/>
</dbReference>
<evidence type="ECO:0000256" key="12">
    <source>
        <dbReference type="PIRNR" id="PIRNR006107"/>
    </source>
</evidence>
<dbReference type="NCBIfam" id="TIGR00651">
    <property type="entry name" value="pta"/>
    <property type="match status" value="1"/>
</dbReference>
<dbReference type="NCBIfam" id="NF007233">
    <property type="entry name" value="PRK09653.1"/>
    <property type="match status" value="1"/>
</dbReference>
<dbReference type="InterPro" id="IPR042112">
    <property type="entry name" value="P_AcTrfase_dom2"/>
</dbReference>
<name>A0A0W0Y6P6_9GAMM</name>
<dbReference type="EC" id="2.3.1.8" evidence="6 12"/>
<dbReference type="EMBL" id="LNYT01000001">
    <property type="protein sequence ID" value="KTD52432.1"/>
    <property type="molecule type" value="Genomic_DNA"/>
</dbReference>
<evidence type="ECO:0000256" key="10">
    <source>
        <dbReference type="ARBA" id="ARBA00023315"/>
    </source>
</evidence>
<comment type="subunit">
    <text evidence="5">Homohexamer.</text>
</comment>
<gene>
    <name evidence="15" type="ORF">Lrub_0064</name>
</gene>
<dbReference type="Pfam" id="PF01515">
    <property type="entry name" value="PTA_PTB"/>
    <property type="match status" value="1"/>
</dbReference>
<dbReference type="Gene3D" id="3.40.50.10950">
    <property type="match status" value="1"/>
</dbReference>
<dbReference type="InterPro" id="IPR004614">
    <property type="entry name" value="P_AcTrfase"/>
</dbReference>
<dbReference type="InterPro" id="IPR027417">
    <property type="entry name" value="P-loop_NTPase"/>
</dbReference>
<dbReference type="InterPro" id="IPR028979">
    <property type="entry name" value="Ser_kin/Pase_Hpr-like_N_sf"/>
</dbReference>
<reference evidence="15 16" key="1">
    <citation type="submission" date="2015-11" db="EMBL/GenBank/DDBJ databases">
        <title>Genomic analysis of 38 Legionella species identifies large and diverse effector repertoires.</title>
        <authorList>
            <person name="Burstein D."/>
            <person name="Amaro F."/>
            <person name="Zusman T."/>
            <person name="Lifshitz Z."/>
            <person name="Cohen O."/>
            <person name="Gilbert J.A."/>
            <person name="Pupko T."/>
            <person name="Shuman H.A."/>
            <person name="Segal G."/>
        </authorList>
    </citation>
    <scope>NUCLEOTIDE SEQUENCE [LARGE SCALE GENOMIC DNA]</scope>
    <source>
        <strain evidence="15 16">WA-270A-C2</strain>
    </source>
</reference>
<evidence type="ECO:0000256" key="11">
    <source>
        <dbReference type="ARBA" id="ARBA00031108"/>
    </source>
</evidence>
<comment type="caution">
    <text evidence="15">The sequence shown here is derived from an EMBL/GenBank/DDBJ whole genome shotgun (WGS) entry which is preliminary data.</text>
</comment>
<comment type="similarity">
    <text evidence="4 12">In the N-terminal section; belongs to the CobB/CobQ family.</text>
</comment>
<dbReference type="Proteomes" id="UP000054608">
    <property type="component" value="Unassembled WGS sequence"/>
</dbReference>
<comment type="function">
    <text evidence="12">Involved in acetate metabolism.</text>
</comment>
<comment type="domain">
    <text evidence="12">The N-terminal region seems to be important for proper quaternary structure. The C-terminal region contains the substrate-binding site.</text>
</comment>
<dbReference type="PANTHER" id="PTHR43356">
    <property type="entry name" value="PHOSPHATE ACETYLTRANSFERASE"/>
    <property type="match status" value="1"/>
</dbReference>
<comment type="similarity">
    <text evidence="3 12">In the C-terminal section; belongs to the phosphate acetyltransferase and butyryltransferase family.</text>
</comment>
<comment type="pathway">
    <text evidence="2 12">Metabolic intermediate biosynthesis; acetyl-CoA biosynthesis; acetyl-CoA from acetate: step 2/2.</text>
</comment>
<dbReference type="InterPro" id="IPR050500">
    <property type="entry name" value="Phos_Acetyltrans/Butyryltrans"/>
</dbReference>
<keyword evidence="8 12" id="KW-0963">Cytoplasm</keyword>
<dbReference type="InterPro" id="IPR016475">
    <property type="entry name" value="P-Actrans_bac"/>
</dbReference>
<dbReference type="AlphaFoldDB" id="A0A0W0Y6P6"/>
<dbReference type="SUPFAM" id="SSF75138">
    <property type="entry name" value="HprK N-terminal domain-like"/>
    <property type="match status" value="1"/>
</dbReference>
<feature type="domain" description="Phosphate acetyl/butaryl transferase" evidence="13">
    <location>
        <begin position="373"/>
        <end position="689"/>
    </location>
</feature>
<evidence type="ECO:0000256" key="9">
    <source>
        <dbReference type="ARBA" id="ARBA00022679"/>
    </source>
</evidence>
<dbReference type="Gene3D" id="3.40.50.10750">
    <property type="entry name" value="Isocitrate/Isopropylmalate dehydrogenase-like"/>
    <property type="match status" value="1"/>
</dbReference>